<dbReference type="EMBL" id="SEOQ01000098">
    <property type="protein sequence ID" value="TFY70517.1"/>
    <property type="molecule type" value="Genomic_DNA"/>
</dbReference>
<dbReference type="GO" id="GO:0016705">
    <property type="term" value="F:oxidoreductase activity, acting on paired donors, with incorporation or reduction of molecular oxygen"/>
    <property type="evidence" value="ECO:0007669"/>
    <property type="project" value="InterPro"/>
</dbReference>
<evidence type="ECO:0000256" key="2">
    <source>
        <dbReference type="ARBA" id="ARBA00005179"/>
    </source>
</evidence>
<evidence type="ECO:0000256" key="5">
    <source>
        <dbReference type="ARBA" id="ARBA00022723"/>
    </source>
</evidence>
<evidence type="ECO:0000256" key="9">
    <source>
        <dbReference type="SAM" id="SignalP"/>
    </source>
</evidence>
<dbReference type="Gene3D" id="1.10.630.10">
    <property type="entry name" value="Cytochrome P450"/>
    <property type="match status" value="1"/>
</dbReference>
<accession>A0A4Y9Z919</accession>
<dbReference type="GO" id="GO:0004497">
    <property type="term" value="F:monooxygenase activity"/>
    <property type="evidence" value="ECO:0007669"/>
    <property type="project" value="UniProtKB-KW"/>
</dbReference>
<keyword evidence="4" id="KW-0349">Heme</keyword>
<evidence type="ECO:0000313" key="10">
    <source>
        <dbReference type="EMBL" id="TFY70517.1"/>
    </source>
</evidence>
<feature type="chain" id="PRO_5021212040" description="Cytochrome P450" evidence="9">
    <location>
        <begin position="19"/>
        <end position="474"/>
    </location>
</feature>
<comment type="cofactor">
    <cofactor evidence="1">
        <name>heme</name>
        <dbReference type="ChEBI" id="CHEBI:30413"/>
    </cofactor>
</comment>
<name>A0A4Y9Z919_9AGAM</name>
<sequence>MISLHSLALPTAILIVVAITSSLRRRRTLPSPPNPPCIPFLGNYLSLPVRQPWTTYAEWSKTLHSDVVSIWVFGRLSIVVNTKEAAKELLERRSAKYSDRPFPIMTEMMGWAWATSLMPYTNAWRVRRRILHKTFHAAAALTYRPHQRAEVHKMLKRVYGDPQHFAYHVRSMAASIAMTIAYGVMEPHESDKILDIAETSVTMFSNAVFPGAAVVNALPFLRHLPAWFPGMGFKPYAQKCSELAMDMRDLPWEFFKKGLTDDASGFSMASQLSSKVEKHHSKEDREQAMKDACAVTYAAGADTTVSVLSTSILALLLHPGVQYRAQQEIEGVVGRQRLPTFEDRDSLPYVEAVYREILRWKPVTPLSVSRSVLEDDVYEGKFIPKGTEVFPNVWAMLHNPTEYPDPEAFSPSASYNPMAKDEKGEDIIVNPEYTDGVISHPLPFRCGFTPRDEQAEILLSRLGEADYEGLLLLT</sequence>
<evidence type="ECO:0000256" key="8">
    <source>
        <dbReference type="ARBA" id="ARBA00023033"/>
    </source>
</evidence>
<keyword evidence="6" id="KW-0560">Oxidoreductase</keyword>
<organism evidence="10 11">
    <name type="scientific">Dentipellis fragilis</name>
    <dbReference type="NCBI Taxonomy" id="205917"/>
    <lineage>
        <taxon>Eukaryota</taxon>
        <taxon>Fungi</taxon>
        <taxon>Dikarya</taxon>
        <taxon>Basidiomycota</taxon>
        <taxon>Agaricomycotina</taxon>
        <taxon>Agaricomycetes</taxon>
        <taxon>Russulales</taxon>
        <taxon>Hericiaceae</taxon>
        <taxon>Dentipellis</taxon>
    </lineage>
</organism>
<dbReference type="GO" id="GO:0020037">
    <property type="term" value="F:heme binding"/>
    <property type="evidence" value="ECO:0007669"/>
    <property type="project" value="InterPro"/>
</dbReference>
<gene>
    <name evidence="10" type="ORF">EVG20_g2503</name>
</gene>
<dbReference type="Pfam" id="PF00067">
    <property type="entry name" value="p450"/>
    <property type="match status" value="1"/>
</dbReference>
<evidence type="ECO:0000256" key="4">
    <source>
        <dbReference type="ARBA" id="ARBA00022617"/>
    </source>
</evidence>
<evidence type="ECO:0000256" key="7">
    <source>
        <dbReference type="ARBA" id="ARBA00023004"/>
    </source>
</evidence>
<dbReference type="Proteomes" id="UP000298327">
    <property type="component" value="Unassembled WGS sequence"/>
</dbReference>
<evidence type="ECO:0000256" key="1">
    <source>
        <dbReference type="ARBA" id="ARBA00001971"/>
    </source>
</evidence>
<dbReference type="InterPro" id="IPR036396">
    <property type="entry name" value="Cyt_P450_sf"/>
</dbReference>
<comment type="pathway">
    <text evidence="2">Secondary metabolite biosynthesis.</text>
</comment>
<dbReference type="InterPro" id="IPR050364">
    <property type="entry name" value="Cytochrome_P450_fung"/>
</dbReference>
<dbReference type="AlphaFoldDB" id="A0A4Y9Z919"/>
<evidence type="ECO:0008006" key="12">
    <source>
        <dbReference type="Google" id="ProtNLM"/>
    </source>
</evidence>
<proteinExistence type="inferred from homology"/>
<dbReference type="PANTHER" id="PTHR46300:SF7">
    <property type="entry name" value="P450, PUTATIVE (EUROFUNG)-RELATED"/>
    <property type="match status" value="1"/>
</dbReference>
<feature type="signal peptide" evidence="9">
    <location>
        <begin position="1"/>
        <end position="18"/>
    </location>
</feature>
<keyword evidence="8" id="KW-0503">Monooxygenase</keyword>
<reference evidence="10 11" key="1">
    <citation type="submission" date="2019-02" db="EMBL/GenBank/DDBJ databases">
        <title>Genome sequencing of the rare red list fungi Dentipellis fragilis.</title>
        <authorList>
            <person name="Buettner E."/>
            <person name="Kellner H."/>
        </authorList>
    </citation>
    <scope>NUCLEOTIDE SEQUENCE [LARGE SCALE GENOMIC DNA]</scope>
    <source>
        <strain evidence="10 11">DSM 105465</strain>
    </source>
</reference>
<dbReference type="CDD" id="cd11065">
    <property type="entry name" value="CYP64-like"/>
    <property type="match status" value="1"/>
</dbReference>
<comment type="caution">
    <text evidence="10">The sequence shown here is derived from an EMBL/GenBank/DDBJ whole genome shotgun (WGS) entry which is preliminary data.</text>
</comment>
<evidence type="ECO:0000256" key="3">
    <source>
        <dbReference type="ARBA" id="ARBA00010617"/>
    </source>
</evidence>
<keyword evidence="5" id="KW-0479">Metal-binding</keyword>
<dbReference type="PANTHER" id="PTHR46300">
    <property type="entry name" value="P450, PUTATIVE (EUROFUNG)-RELATED-RELATED"/>
    <property type="match status" value="1"/>
</dbReference>
<comment type="similarity">
    <text evidence="3">Belongs to the cytochrome P450 family.</text>
</comment>
<protein>
    <recommendedName>
        <fullName evidence="12">Cytochrome P450</fullName>
    </recommendedName>
</protein>
<dbReference type="OrthoDB" id="2789670at2759"/>
<dbReference type="InterPro" id="IPR001128">
    <property type="entry name" value="Cyt_P450"/>
</dbReference>
<dbReference type="PRINTS" id="PR00463">
    <property type="entry name" value="EP450I"/>
</dbReference>
<keyword evidence="7" id="KW-0408">Iron</keyword>
<dbReference type="InterPro" id="IPR002401">
    <property type="entry name" value="Cyt_P450_E_grp-I"/>
</dbReference>
<keyword evidence="11" id="KW-1185">Reference proteome</keyword>
<dbReference type="STRING" id="205917.A0A4Y9Z919"/>
<evidence type="ECO:0000256" key="6">
    <source>
        <dbReference type="ARBA" id="ARBA00023002"/>
    </source>
</evidence>
<dbReference type="GO" id="GO:0005506">
    <property type="term" value="F:iron ion binding"/>
    <property type="evidence" value="ECO:0007669"/>
    <property type="project" value="InterPro"/>
</dbReference>
<dbReference type="SUPFAM" id="SSF48264">
    <property type="entry name" value="Cytochrome P450"/>
    <property type="match status" value="1"/>
</dbReference>
<evidence type="ECO:0000313" key="11">
    <source>
        <dbReference type="Proteomes" id="UP000298327"/>
    </source>
</evidence>
<keyword evidence="9" id="KW-0732">Signal</keyword>